<dbReference type="RefSeq" id="WP_394458380.1">
    <property type="nucleotide sequence ID" value="NZ_JBIGHZ010000001.1"/>
</dbReference>
<sequence>MLSVVRLRQTCAAVALVASGAASALPSIDLGPASAFSGFFFGNVNAASDVEGRLAVGGDLTSGFDIGYRNPLSSTAPSLVVGGSVNLKSQWGGFSGSIYNGPNYETDTNASIGPGPNIPWVSNGKTRAGDIVYGSTLVANSWQYGSATKNASFIDFASAKTQLSSLSQQLNLATPNGTVTAQGGNLLLTGDGTSNVQVFNLGDRASIGNLTLSNVKAGAHIIINSSASSITFSGGVGGELARPAADDLLALSRDRLVFNLSNAQQVDVRTFVNGSILAVGAAVTGSGHIEGTLVADSLSRGQNGTLELGYEYFTPYVSPVPEPQTAALLAAGLVGLGWLGRRRKQAQNQA</sequence>
<keyword evidence="5" id="KW-1185">Reference proteome</keyword>
<evidence type="ECO:0000256" key="1">
    <source>
        <dbReference type="SAM" id="SignalP"/>
    </source>
</evidence>
<protein>
    <submittedName>
        <fullName evidence="4">Choice-of-anchor A family protein</fullName>
    </submittedName>
</protein>
<dbReference type="Pfam" id="PF20597">
    <property type="entry name" value="pAdhesive_15"/>
    <property type="match status" value="1"/>
</dbReference>
<keyword evidence="1" id="KW-0732">Signal</keyword>
<reference evidence="4 5" key="1">
    <citation type="submission" date="2024-08" db="EMBL/GenBank/DDBJ databases">
        <authorList>
            <person name="Lu H."/>
        </authorList>
    </citation>
    <scope>NUCLEOTIDE SEQUENCE [LARGE SCALE GENOMIC DNA]</scope>
    <source>
        <strain evidence="4 5">BYS180W</strain>
    </source>
</reference>
<evidence type="ECO:0000313" key="4">
    <source>
        <dbReference type="EMBL" id="MFG6447019.1"/>
    </source>
</evidence>
<dbReference type="NCBIfam" id="TIGR04215">
    <property type="entry name" value="choice_anch_A"/>
    <property type="match status" value="1"/>
</dbReference>
<proteinExistence type="predicted"/>
<organism evidence="4 5">
    <name type="scientific">Roseateles rivi</name>
    <dbReference type="NCBI Taxonomy" id="3299028"/>
    <lineage>
        <taxon>Bacteria</taxon>
        <taxon>Pseudomonadati</taxon>
        <taxon>Pseudomonadota</taxon>
        <taxon>Betaproteobacteria</taxon>
        <taxon>Burkholderiales</taxon>
        <taxon>Sphaerotilaceae</taxon>
        <taxon>Roseateles</taxon>
    </lineage>
</organism>
<feature type="domain" description="Ice-binding protein C-terminal" evidence="2">
    <location>
        <begin position="319"/>
        <end position="343"/>
    </location>
</feature>
<name>A0ABW7FRR3_9BURK</name>
<accession>A0ABW7FRR3</accession>
<dbReference type="NCBIfam" id="TIGR02595">
    <property type="entry name" value="PEP_CTERM"/>
    <property type="match status" value="1"/>
</dbReference>
<dbReference type="EMBL" id="JBIGHZ010000001">
    <property type="protein sequence ID" value="MFG6447019.1"/>
    <property type="molecule type" value="Genomic_DNA"/>
</dbReference>
<feature type="domain" description="Choice-of-anchor A" evidence="3">
    <location>
        <begin position="30"/>
        <end position="306"/>
    </location>
</feature>
<comment type="caution">
    <text evidence="4">The sequence shown here is derived from an EMBL/GenBank/DDBJ whole genome shotgun (WGS) entry which is preliminary data.</text>
</comment>
<gene>
    <name evidence="4" type="ORF">ACG0Z6_02045</name>
</gene>
<evidence type="ECO:0000259" key="3">
    <source>
        <dbReference type="Pfam" id="PF20597"/>
    </source>
</evidence>
<dbReference type="Proteomes" id="UP001606099">
    <property type="component" value="Unassembled WGS sequence"/>
</dbReference>
<dbReference type="Pfam" id="PF07589">
    <property type="entry name" value="PEP-CTERM"/>
    <property type="match status" value="1"/>
</dbReference>
<evidence type="ECO:0000313" key="5">
    <source>
        <dbReference type="Proteomes" id="UP001606099"/>
    </source>
</evidence>
<feature type="signal peptide" evidence="1">
    <location>
        <begin position="1"/>
        <end position="24"/>
    </location>
</feature>
<dbReference type="InterPro" id="IPR013424">
    <property type="entry name" value="Ice-binding_C"/>
</dbReference>
<evidence type="ECO:0000259" key="2">
    <source>
        <dbReference type="Pfam" id="PF07589"/>
    </source>
</evidence>
<dbReference type="InterPro" id="IPR026588">
    <property type="entry name" value="Choice_anch_A"/>
</dbReference>
<feature type="chain" id="PRO_5045537851" evidence="1">
    <location>
        <begin position="25"/>
        <end position="350"/>
    </location>
</feature>